<dbReference type="GO" id="GO:0008757">
    <property type="term" value="F:S-adenosylmethionine-dependent methyltransferase activity"/>
    <property type="evidence" value="ECO:0007669"/>
    <property type="project" value="InterPro"/>
</dbReference>
<dbReference type="KEGG" id="chn:A605_11180"/>
<dbReference type="AlphaFoldDB" id="M1P978"/>
<dbReference type="eggNOG" id="COG2264">
    <property type="taxonomic scope" value="Bacteria"/>
</dbReference>
<keyword evidence="2" id="KW-1185">Reference proteome</keyword>
<keyword evidence="1" id="KW-0808">Transferase</keyword>
<dbReference type="InterPro" id="IPR029063">
    <property type="entry name" value="SAM-dependent_MTases_sf"/>
</dbReference>
<organism evidence="1 2">
    <name type="scientific">Corynebacterium halotolerans YIM 70093 = DSM 44683</name>
    <dbReference type="NCBI Taxonomy" id="1121362"/>
    <lineage>
        <taxon>Bacteria</taxon>
        <taxon>Bacillati</taxon>
        <taxon>Actinomycetota</taxon>
        <taxon>Actinomycetes</taxon>
        <taxon>Mycobacteriales</taxon>
        <taxon>Corynebacteriaceae</taxon>
        <taxon>Corynebacterium</taxon>
    </lineage>
</organism>
<sequence>MNRNFFEVLYAGTEDPWELETSDYEARKYALTLAALPRHRYRSGFEPGCSVGVLTARLAERCEHLEAWEPIERPRLRCRERVSAAGLTERVTVTGEELDPDAAFPAADLIVLSEVLYYLPEKKLGPTLQRLFAAAQPGADIVAVHWRSRDEGMEMTGDEAHAELRDPRHGLQLLGGWREEEYVIDVFRLPERT</sequence>
<evidence type="ECO:0000313" key="1">
    <source>
        <dbReference type="EMBL" id="AGF73236.1"/>
    </source>
</evidence>
<keyword evidence="1" id="KW-0489">Methyltransferase</keyword>
<dbReference type="PATRIC" id="fig|1121362.3.peg.2267"/>
<protein>
    <submittedName>
        <fullName evidence="1">Methyltransferase</fullName>
    </submittedName>
</protein>
<dbReference type="HOGENOM" id="CLU_091685_0_0_11"/>
<gene>
    <name evidence="1" type="ORF">A605_11180</name>
</gene>
<dbReference type="STRING" id="1121362.A605_11180"/>
<dbReference type="InterPro" id="IPR008715">
    <property type="entry name" value="SAM-MeTfrase_NodS-like"/>
</dbReference>
<name>M1P978_9CORY</name>
<dbReference type="GO" id="GO:0032259">
    <property type="term" value="P:methylation"/>
    <property type="evidence" value="ECO:0007669"/>
    <property type="project" value="UniProtKB-KW"/>
</dbReference>
<dbReference type="EMBL" id="CP003697">
    <property type="protein sequence ID" value="AGF73236.1"/>
    <property type="molecule type" value="Genomic_DNA"/>
</dbReference>
<evidence type="ECO:0000313" key="2">
    <source>
        <dbReference type="Proteomes" id="UP000011723"/>
    </source>
</evidence>
<dbReference type="SUPFAM" id="SSF53335">
    <property type="entry name" value="S-adenosyl-L-methionine-dependent methyltransferases"/>
    <property type="match status" value="1"/>
</dbReference>
<reference evidence="1 2" key="1">
    <citation type="journal article" date="2012" name="Stand. Genomic Sci.">
        <title>Genome sequence of the halotolerant bacterium Corynebacterium halotolerans type strain YIM 70093(T) (= DSM 44683(T)).</title>
        <authorList>
            <person name="Ruckert C."/>
            <person name="Albersmeier A."/>
            <person name="Al-Dilaimi A."/>
            <person name="Niehaus K."/>
            <person name="Szczepanowski R."/>
            <person name="Kalinowski J."/>
        </authorList>
    </citation>
    <scope>NUCLEOTIDE SEQUENCE [LARGE SCALE GENOMIC DNA]</scope>
    <source>
        <strain evidence="1">YIM 70093</strain>
    </source>
</reference>
<dbReference type="Gene3D" id="3.40.50.150">
    <property type="entry name" value="Vaccinia Virus protein VP39"/>
    <property type="match status" value="1"/>
</dbReference>
<dbReference type="Proteomes" id="UP000011723">
    <property type="component" value="Chromosome"/>
</dbReference>
<dbReference type="Pfam" id="PF05401">
    <property type="entry name" value="NodS"/>
    <property type="match status" value="1"/>
</dbReference>
<accession>M1P978</accession>
<dbReference type="RefSeq" id="WP_015401652.1">
    <property type="nucleotide sequence ID" value="NC_020302.1"/>
</dbReference>
<proteinExistence type="predicted"/>
<dbReference type="OrthoDB" id="116799at2"/>
<dbReference type="GO" id="GO:0009312">
    <property type="term" value="P:oligosaccharide biosynthetic process"/>
    <property type="evidence" value="ECO:0007669"/>
    <property type="project" value="InterPro"/>
</dbReference>